<organism evidence="1 2">
    <name type="scientific">Croceicoccus pelagius</name>
    <dbReference type="NCBI Taxonomy" id="1703341"/>
    <lineage>
        <taxon>Bacteria</taxon>
        <taxon>Pseudomonadati</taxon>
        <taxon>Pseudomonadota</taxon>
        <taxon>Alphaproteobacteria</taxon>
        <taxon>Sphingomonadales</taxon>
        <taxon>Erythrobacteraceae</taxon>
        <taxon>Croceicoccus</taxon>
    </lineage>
</organism>
<protein>
    <submittedName>
        <fullName evidence="1">Acetoacetate decarboxylase</fullName>
    </submittedName>
</protein>
<dbReference type="InterPro" id="IPR010451">
    <property type="entry name" value="Acetoacetate_decarboxylase"/>
</dbReference>
<dbReference type="Gene3D" id="2.40.400.10">
    <property type="entry name" value="Acetoacetate decarboxylase-like"/>
    <property type="match status" value="1"/>
</dbReference>
<evidence type="ECO:0000313" key="1">
    <source>
        <dbReference type="EMBL" id="GGD34500.1"/>
    </source>
</evidence>
<name>A0A917DEW1_9SPHN</name>
<evidence type="ECO:0000313" key="2">
    <source>
        <dbReference type="Proteomes" id="UP000598997"/>
    </source>
</evidence>
<gene>
    <name evidence="1" type="ORF">GCM10010989_05830</name>
</gene>
<sequence length="229" mass="25577">MADFYSAVDTAIRNQESLIITYETDEDAALALLPEADELRLADPFTAKVVFVKMPATPWGAYNEAYQLIDCTWDGKPCIYPVRLLVDGDVGLMIGRELWGNPKKFGTIEFYRESSLLQCTGERPRGNRIVTAIMHPDTPIEVPTVNMDVLGFRVIPNPEDPSTFSLAELLINTLRVTTTAAWAGQGSLLFNDPSDLDPWYKLPVRKVISSVFTVSDVDTGERAKIVKRY</sequence>
<dbReference type="Pfam" id="PF06314">
    <property type="entry name" value="ADC"/>
    <property type="match status" value="1"/>
</dbReference>
<dbReference type="SUPFAM" id="SSF160104">
    <property type="entry name" value="Acetoacetate decarboxylase-like"/>
    <property type="match status" value="1"/>
</dbReference>
<accession>A0A917DEW1</accession>
<dbReference type="AlphaFoldDB" id="A0A917DEW1"/>
<dbReference type="Proteomes" id="UP000598997">
    <property type="component" value="Unassembled WGS sequence"/>
</dbReference>
<dbReference type="RefSeq" id="WP_066764268.1">
    <property type="nucleotide sequence ID" value="NZ_LYWY01000035.1"/>
</dbReference>
<proteinExistence type="predicted"/>
<comment type="caution">
    <text evidence="1">The sequence shown here is derived from an EMBL/GenBank/DDBJ whole genome shotgun (WGS) entry which is preliminary data.</text>
</comment>
<reference evidence="1 2" key="1">
    <citation type="journal article" date="2014" name="Int. J. Syst. Evol. Microbiol.">
        <title>Complete genome sequence of Corynebacterium casei LMG S-19264T (=DSM 44701T), isolated from a smear-ripened cheese.</title>
        <authorList>
            <consortium name="US DOE Joint Genome Institute (JGI-PGF)"/>
            <person name="Walter F."/>
            <person name="Albersmeier A."/>
            <person name="Kalinowski J."/>
            <person name="Ruckert C."/>
        </authorList>
    </citation>
    <scope>NUCLEOTIDE SEQUENCE [LARGE SCALE GENOMIC DNA]</scope>
    <source>
        <strain evidence="1 2">CGMCC 1.15358</strain>
    </source>
</reference>
<dbReference type="EMBL" id="BMIO01000001">
    <property type="protein sequence ID" value="GGD34500.1"/>
    <property type="molecule type" value="Genomic_DNA"/>
</dbReference>
<dbReference type="GO" id="GO:0016829">
    <property type="term" value="F:lyase activity"/>
    <property type="evidence" value="ECO:0007669"/>
    <property type="project" value="InterPro"/>
</dbReference>
<dbReference type="InterPro" id="IPR023375">
    <property type="entry name" value="ADC_dom_sf"/>
</dbReference>
<keyword evidence="2" id="KW-1185">Reference proteome</keyword>